<evidence type="ECO:0000256" key="1">
    <source>
        <dbReference type="SAM" id="MobiDB-lite"/>
    </source>
</evidence>
<comment type="caution">
    <text evidence="4">The sequence shown here is derived from an EMBL/GenBank/DDBJ whole genome shotgun (WGS) entry which is preliminary data.</text>
</comment>
<evidence type="ECO:0000256" key="3">
    <source>
        <dbReference type="SAM" id="SignalP"/>
    </source>
</evidence>
<name>K0R9D4_THAOC</name>
<evidence type="ECO:0000256" key="2">
    <source>
        <dbReference type="SAM" id="Phobius"/>
    </source>
</evidence>
<dbReference type="AlphaFoldDB" id="K0R9D4"/>
<dbReference type="EMBL" id="AGNL01048444">
    <property type="protein sequence ID" value="EJK45536.1"/>
    <property type="molecule type" value="Genomic_DNA"/>
</dbReference>
<dbReference type="OMA" id="RAKSNIM"/>
<proteinExistence type="predicted"/>
<dbReference type="eggNOG" id="ENOG502T82X">
    <property type="taxonomic scope" value="Eukaryota"/>
</dbReference>
<feature type="region of interest" description="Disordered" evidence="1">
    <location>
        <begin position="59"/>
        <end position="92"/>
    </location>
</feature>
<evidence type="ECO:0000313" key="4">
    <source>
        <dbReference type="EMBL" id="EJK45536.1"/>
    </source>
</evidence>
<protein>
    <recommendedName>
        <fullName evidence="6">Transmembrane protein</fullName>
    </recommendedName>
</protein>
<keyword evidence="5" id="KW-1185">Reference proteome</keyword>
<keyword evidence="2" id="KW-1133">Transmembrane helix</keyword>
<reference evidence="4 5" key="1">
    <citation type="journal article" date="2012" name="Genome Biol.">
        <title>Genome and low-iron response of an oceanic diatom adapted to chronic iron limitation.</title>
        <authorList>
            <person name="Lommer M."/>
            <person name="Specht M."/>
            <person name="Roy A.S."/>
            <person name="Kraemer L."/>
            <person name="Andreson R."/>
            <person name="Gutowska M.A."/>
            <person name="Wolf J."/>
            <person name="Bergner S.V."/>
            <person name="Schilhabel M.B."/>
            <person name="Klostermeier U.C."/>
            <person name="Beiko R.G."/>
            <person name="Rosenstiel P."/>
            <person name="Hippler M."/>
            <person name="Laroche J."/>
        </authorList>
    </citation>
    <scope>NUCLEOTIDE SEQUENCE [LARGE SCALE GENOMIC DNA]</scope>
    <source>
        <strain evidence="4 5">CCMP1005</strain>
    </source>
</reference>
<sequence>MKHPGVAMCILTVLSVSAMNSALFLGTTALAVTDAFQMKASYGLSNSVAPRGVLSGSSLFGSSERRRRQRTERSALQSSIPDGAEVSTETSPGVNVGNSSFLRAVDEFGMSLKPRALQAYEKSLTFNANATSVSSTPESSVVNGDQVSSRVESLLYRAKSNIMWMLYIGYRGYRGFFVILPAVFREVYRQLEESDLVLDAYEDEDAQNGADDSSEADQSMRMRTRLTISVLSMILTASYVVSGLIRVLGMFVKTFTRTTSVESSLEAAADEVVSNEELLRRQTER</sequence>
<evidence type="ECO:0008006" key="6">
    <source>
        <dbReference type="Google" id="ProtNLM"/>
    </source>
</evidence>
<evidence type="ECO:0000313" key="5">
    <source>
        <dbReference type="Proteomes" id="UP000266841"/>
    </source>
</evidence>
<feature type="transmembrane region" description="Helical" evidence="2">
    <location>
        <begin position="226"/>
        <end position="248"/>
    </location>
</feature>
<dbReference type="OrthoDB" id="195218at2759"/>
<accession>K0R9D4</accession>
<organism evidence="4 5">
    <name type="scientific">Thalassiosira oceanica</name>
    <name type="common">Marine diatom</name>
    <dbReference type="NCBI Taxonomy" id="159749"/>
    <lineage>
        <taxon>Eukaryota</taxon>
        <taxon>Sar</taxon>
        <taxon>Stramenopiles</taxon>
        <taxon>Ochrophyta</taxon>
        <taxon>Bacillariophyta</taxon>
        <taxon>Coscinodiscophyceae</taxon>
        <taxon>Thalassiosirophycidae</taxon>
        <taxon>Thalassiosirales</taxon>
        <taxon>Thalassiosiraceae</taxon>
        <taxon>Thalassiosira</taxon>
    </lineage>
</organism>
<gene>
    <name evidence="4" type="ORF">THAOC_35847</name>
</gene>
<keyword evidence="2" id="KW-0472">Membrane</keyword>
<keyword evidence="3" id="KW-0732">Signal</keyword>
<feature type="signal peptide" evidence="3">
    <location>
        <begin position="1"/>
        <end position="18"/>
    </location>
</feature>
<keyword evidence="2" id="KW-0812">Transmembrane</keyword>
<feature type="chain" id="PRO_5003836785" description="Transmembrane protein" evidence="3">
    <location>
        <begin position="19"/>
        <end position="285"/>
    </location>
</feature>
<dbReference type="Proteomes" id="UP000266841">
    <property type="component" value="Unassembled WGS sequence"/>
</dbReference>